<dbReference type="InterPro" id="IPR000055">
    <property type="entry name" value="Restrct_endonuc_typeI_TRD"/>
</dbReference>
<dbReference type="InterPro" id="IPR035901">
    <property type="entry name" value="GIY-YIG_endonuc_sf"/>
</dbReference>
<dbReference type="Pfam" id="PF01420">
    <property type="entry name" value="Methylase_S"/>
    <property type="match status" value="1"/>
</dbReference>
<protein>
    <recommendedName>
        <fullName evidence="5">GIY-YIG domain-containing protein</fullName>
    </recommendedName>
</protein>
<dbReference type="Pfam" id="PF01541">
    <property type="entry name" value="GIY-YIG"/>
    <property type="match status" value="1"/>
</dbReference>
<gene>
    <name evidence="6" type="ORF">JCM21142_104478</name>
</gene>
<evidence type="ECO:0000256" key="1">
    <source>
        <dbReference type="ARBA" id="ARBA00010923"/>
    </source>
</evidence>
<feature type="compositionally biased region" description="Low complexity" evidence="4">
    <location>
        <begin position="100"/>
        <end position="110"/>
    </location>
</feature>
<evidence type="ECO:0000313" key="7">
    <source>
        <dbReference type="Proteomes" id="UP000019402"/>
    </source>
</evidence>
<dbReference type="PROSITE" id="PS50164">
    <property type="entry name" value="GIY_YIG"/>
    <property type="match status" value="1"/>
</dbReference>
<dbReference type="eggNOG" id="COG0732">
    <property type="taxonomic scope" value="Bacteria"/>
</dbReference>
<keyword evidence="3" id="KW-0238">DNA-binding</keyword>
<dbReference type="SUPFAM" id="SSF82771">
    <property type="entry name" value="GIY-YIG endonuclease"/>
    <property type="match status" value="1"/>
</dbReference>
<dbReference type="eggNOG" id="COG2827">
    <property type="taxonomic scope" value="Bacteria"/>
</dbReference>
<comment type="similarity">
    <text evidence="1">Belongs to the type-I restriction system S methylase family.</text>
</comment>
<evidence type="ECO:0000259" key="5">
    <source>
        <dbReference type="PROSITE" id="PS50164"/>
    </source>
</evidence>
<dbReference type="InterPro" id="IPR044946">
    <property type="entry name" value="Restrct_endonuc_typeI_TRD_sf"/>
</dbReference>
<dbReference type="GO" id="GO:0009307">
    <property type="term" value="P:DNA restriction-modification system"/>
    <property type="evidence" value="ECO:0007669"/>
    <property type="project" value="UniProtKB-KW"/>
</dbReference>
<name>W7YE35_9BACT</name>
<dbReference type="Proteomes" id="UP000019402">
    <property type="component" value="Unassembled WGS sequence"/>
</dbReference>
<dbReference type="Gene3D" id="1.10.287.1120">
    <property type="entry name" value="Bipartite methylase S protein"/>
    <property type="match status" value="1"/>
</dbReference>
<dbReference type="EMBL" id="BAMD01000113">
    <property type="protein sequence ID" value="GAF05728.1"/>
    <property type="molecule type" value="Genomic_DNA"/>
</dbReference>
<evidence type="ECO:0000256" key="2">
    <source>
        <dbReference type="ARBA" id="ARBA00022747"/>
    </source>
</evidence>
<comment type="caution">
    <text evidence="6">The sequence shown here is derived from an EMBL/GenBank/DDBJ whole genome shotgun (WGS) entry which is preliminary data.</text>
</comment>
<dbReference type="InterPro" id="IPR052021">
    <property type="entry name" value="Type-I_RS_S_subunit"/>
</dbReference>
<sequence>MTKGYTYILECSDGSYYTGSTKDLELRLQQHQNGEGANHTRKHLPVKLVYFEEFDRIDDAFYREKQIQGWSRKKKEALINGDFDKLSHLSRNYTEYRKAASTSSASASATRSYNTTRPLSQEERSLSLSKGETKQRAELAEGKEGYKKTKIGWIPEEWELVKLGEKFEFKNGINADKSAYGTGVRFVNVMEVVNNNYITHNDIPGSLVVTKSQLMTYKVSRGDVLFNRTSEIPEEIGLTAVYLDDANPVFGGFVIRGTSKDNSLYELFKKDCFNSSILRKQIIVRGQGAVRANIGQKDLQSVLLPLPPLPEQQKIAQILSTWDKGIMSCELLISLGKKTHVFKNRRVEYR</sequence>
<dbReference type="GO" id="GO:0003677">
    <property type="term" value="F:DNA binding"/>
    <property type="evidence" value="ECO:0007669"/>
    <property type="project" value="UniProtKB-KW"/>
</dbReference>
<dbReference type="SUPFAM" id="SSF116734">
    <property type="entry name" value="DNA methylase specificity domain"/>
    <property type="match status" value="1"/>
</dbReference>
<accession>W7YE35</accession>
<evidence type="ECO:0000256" key="3">
    <source>
        <dbReference type="ARBA" id="ARBA00023125"/>
    </source>
</evidence>
<dbReference type="PANTHER" id="PTHR30408:SF13">
    <property type="entry name" value="TYPE I RESTRICTION ENZYME HINDI SPECIFICITY SUBUNIT"/>
    <property type="match status" value="1"/>
</dbReference>
<evidence type="ECO:0000313" key="6">
    <source>
        <dbReference type="EMBL" id="GAF05728.1"/>
    </source>
</evidence>
<dbReference type="CDD" id="cd10456">
    <property type="entry name" value="GIY-YIG_UPF0213"/>
    <property type="match status" value="1"/>
</dbReference>
<proteinExistence type="inferred from homology"/>
<keyword evidence="7" id="KW-1185">Reference proteome</keyword>
<dbReference type="InterPro" id="IPR000305">
    <property type="entry name" value="GIY-YIG_endonuc"/>
</dbReference>
<dbReference type="RefSeq" id="WP_081735885.1">
    <property type="nucleotide sequence ID" value="NZ_BAMD01000113.1"/>
</dbReference>
<dbReference type="PANTHER" id="PTHR30408">
    <property type="entry name" value="TYPE-1 RESTRICTION ENZYME ECOKI SPECIFICITY PROTEIN"/>
    <property type="match status" value="1"/>
</dbReference>
<feature type="domain" description="GIY-YIG" evidence="5">
    <location>
        <begin position="2"/>
        <end position="77"/>
    </location>
</feature>
<dbReference type="AlphaFoldDB" id="W7YE35"/>
<dbReference type="STRING" id="869213.GCA_000517085_00412"/>
<dbReference type="OrthoDB" id="9807770at2"/>
<feature type="region of interest" description="Disordered" evidence="4">
    <location>
        <begin position="100"/>
        <end position="141"/>
    </location>
</feature>
<reference evidence="6 7" key="1">
    <citation type="journal article" date="2014" name="Genome Announc.">
        <title>Draft Genome Sequence of Cytophaga fermentans JCM 21142T, a Facultative Anaerobe Isolated from Marine Mud.</title>
        <authorList>
            <person name="Starns D."/>
            <person name="Oshima K."/>
            <person name="Suda W."/>
            <person name="Iino T."/>
            <person name="Yuki M."/>
            <person name="Inoue J."/>
            <person name="Kitamura K."/>
            <person name="Iida T."/>
            <person name="Darby A."/>
            <person name="Hattori M."/>
            <person name="Ohkuma M."/>
        </authorList>
    </citation>
    <scope>NUCLEOTIDE SEQUENCE [LARGE SCALE GENOMIC DNA]</scope>
    <source>
        <strain evidence="6 7">JCM 21142</strain>
    </source>
</reference>
<dbReference type="SMART" id="SM00465">
    <property type="entry name" value="GIYc"/>
    <property type="match status" value="1"/>
</dbReference>
<dbReference type="Gene3D" id="3.90.220.20">
    <property type="entry name" value="DNA methylase specificity domains"/>
    <property type="match status" value="1"/>
</dbReference>
<evidence type="ECO:0000256" key="4">
    <source>
        <dbReference type="SAM" id="MobiDB-lite"/>
    </source>
</evidence>
<feature type="compositionally biased region" description="Basic and acidic residues" evidence="4">
    <location>
        <begin position="120"/>
        <end position="141"/>
    </location>
</feature>
<dbReference type="Gene3D" id="3.40.1440.10">
    <property type="entry name" value="GIY-YIG endonuclease"/>
    <property type="match status" value="1"/>
</dbReference>
<organism evidence="6 7">
    <name type="scientific">Saccharicrinis fermentans DSM 9555 = JCM 21142</name>
    <dbReference type="NCBI Taxonomy" id="869213"/>
    <lineage>
        <taxon>Bacteria</taxon>
        <taxon>Pseudomonadati</taxon>
        <taxon>Bacteroidota</taxon>
        <taxon>Bacteroidia</taxon>
        <taxon>Marinilabiliales</taxon>
        <taxon>Marinilabiliaceae</taxon>
        <taxon>Saccharicrinis</taxon>
    </lineage>
</organism>
<keyword evidence="2" id="KW-0680">Restriction system</keyword>